<dbReference type="EMBL" id="BIFH01000035">
    <property type="protein sequence ID" value="GCD99875.1"/>
    <property type="molecule type" value="Genomic_DNA"/>
</dbReference>
<dbReference type="Proteomes" id="UP000286931">
    <property type="component" value="Unassembled WGS sequence"/>
</dbReference>
<dbReference type="RefSeq" id="WP_126641642.1">
    <property type="nucleotide sequence ID" value="NZ_BIFH01000035.1"/>
</dbReference>
<protein>
    <submittedName>
        <fullName evidence="2">Uncharacterized protein</fullName>
    </submittedName>
</protein>
<name>A0A401YZE3_9ACTN</name>
<gene>
    <name evidence="2" type="ORF">EHYA_07597</name>
</gene>
<evidence type="ECO:0000256" key="1">
    <source>
        <dbReference type="SAM" id="MobiDB-lite"/>
    </source>
</evidence>
<comment type="caution">
    <text evidence="2">The sequence shown here is derived from an EMBL/GenBank/DDBJ whole genome shotgun (WGS) entry which is preliminary data.</text>
</comment>
<accession>A0A401YZE3</accession>
<evidence type="ECO:0000313" key="3">
    <source>
        <dbReference type="Proteomes" id="UP000286931"/>
    </source>
</evidence>
<keyword evidence="3" id="KW-1185">Reference proteome</keyword>
<evidence type="ECO:0000313" key="2">
    <source>
        <dbReference type="EMBL" id="GCD99875.1"/>
    </source>
</evidence>
<organism evidence="2 3">
    <name type="scientific">Embleya hyalina</name>
    <dbReference type="NCBI Taxonomy" id="516124"/>
    <lineage>
        <taxon>Bacteria</taxon>
        <taxon>Bacillati</taxon>
        <taxon>Actinomycetota</taxon>
        <taxon>Actinomycetes</taxon>
        <taxon>Kitasatosporales</taxon>
        <taxon>Streptomycetaceae</taxon>
        <taxon>Embleya</taxon>
    </lineage>
</organism>
<proteinExistence type="predicted"/>
<reference evidence="2 3" key="1">
    <citation type="submission" date="2018-12" db="EMBL/GenBank/DDBJ databases">
        <title>Draft genome sequence of Embleya hyalina NBRC 13850T.</title>
        <authorList>
            <person name="Komaki H."/>
            <person name="Hosoyama A."/>
            <person name="Kimura A."/>
            <person name="Ichikawa N."/>
            <person name="Tamura T."/>
        </authorList>
    </citation>
    <scope>NUCLEOTIDE SEQUENCE [LARGE SCALE GENOMIC DNA]</scope>
    <source>
        <strain evidence="2 3">NBRC 13850</strain>
    </source>
</reference>
<feature type="region of interest" description="Disordered" evidence="1">
    <location>
        <begin position="1"/>
        <end position="22"/>
    </location>
</feature>
<sequence>MNPSLPTLAFLAPPSEPEPTLTVAPTRPQTLTPFSISVPEQAAPTVAESDRRPVYHAVSGLLVGWIVGKDFVPVDE</sequence>
<dbReference type="AlphaFoldDB" id="A0A401YZE3"/>